<sequence length="784" mass="86562">MNVSNPSIIDASLRDVALCLSDNQKVDLLLYAMKTLNYDGCVLFVFFPDLWHEEHKALTRSLLSRADALESYSRTPSSPVFQYQPFHLKTRREYGYCVRGLDSAPVPFSARKKVSWTPPSSLRTSLTRMRADLQAALIADPDNPEAQALLHQRSVNVEKLLAPQPLIIPRSRFSPEIWREIALFLPRRDLKTLLHVPNPVSNIAGQLLFRQLDLHFSGLSPEYPDEDSEWAGRDLDRDRHAQRSADILARIITDNSFASVIRTLRVFSFKLDGDAGFHIGILANALPKLINIRNVHITASVEGALSIIRILEFTRPRIHGLSLQILDGALDLSGFNFTHLGHFSYDTNFSTPANSTPTSTAVPIAPQSTTLFISQNNVSLRKLSLQTPSSGFPSTESLALRNLTHLSFTGCIPASSTSLLPDVLTHGRQIDSLSLNITVDCLLSQHFRAMSSGLPFLRHFAFSIRGGVSRRLNDRDLFPSIAEFLRGRKELRSLTLCAPSPPSSHSNNNAEIQRSTGFDSGVWGVLPTLTELTTLTISWPKDLAPGLGGWLIPRNVKALVFDGIGANMIAERDPVAFFNQLRPGVPASLVYVGFMDSPLRSPAQIIEQGFPMVKLLRLESTYWTVKSNLGGGQKEARSPTVKQSNSTTSSPPTTTSNLSPVTSTTNRPILPSRTLSHSHTPGYSHTSTTYHPSPLSSTLAAQPAPAGARPILPSLTRSNSENRVPQVQVQLPMTSRSNISSVSSSTSIELEKWPRRRVAFHLSEWMEWLGCAEVVGYDRGEFGF</sequence>
<organism evidence="2 3">
    <name type="scientific">Marasmius crinis-equi</name>
    <dbReference type="NCBI Taxonomy" id="585013"/>
    <lineage>
        <taxon>Eukaryota</taxon>
        <taxon>Fungi</taxon>
        <taxon>Dikarya</taxon>
        <taxon>Basidiomycota</taxon>
        <taxon>Agaricomycotina</taxon>
        <taxon>Agaricomycetes</taxon>
        <taxon>Agaricomycetidae</taxon>
        <taxon>Agaricales</taxon>
        <taxon>Marasmiineae</taxon>
        <taxon>Marasmiaceae</taxon>
        <taxon>Marasmius</taxon>
    </lineage>
</organism>
<feature type="compositionally biased region" description="Low complexity" evidence="1">
    <location>
        <begin position="644"/>
        <end position="666"/>
    </location>
</feature>
<evidence type="ECO:0000313" key="3">
    <source>
        <dbReference type="Proteomes" id="UP001465976"/>
    </source>
</evidence>
<evidence type="ECO:0000256" key="1">
    <source>
        <dbReference type="SAM" id="MobiDB-lite"/>
    </source>
</evidence>
<protein>
    <submittedName>
        <fullName evidence="2">Uncharacterized protein</fullName>
    </submittedName>
</protein>
<feature type="compositionally biased region" description="Polar residues" evidence="1">
    <location>
        <begin position="715"/>
        <end position="724"/>
    </location>
</feature>
<accession>A0ABR3FQM8</accession>
<gene>
    <name evidence="2" type="ORF">V5O48_004313</name>
</gene>
<feature type="region of interest" description="Disordered" evidence="1">
    <location>
        <begin position="628"/>
        <end position="724"/>
    </location>
</feature>
<dbReference type="Proteomes" id="UP001465976">
    <property type="component" value="Unassembled WGS sequence"/>
</dbReference>
<proteinExistence type="predicted"/>
<reference evidence="2 3" key="1">
    <citation type="submission" date="2024-02" db="EMBL/GenBank/DDBJ databases">
        <title>A draft genome for the cacao thread blight pathogen Marasmius crinis-equi.</title>
        <authorList>
            <person name="Cohen S.P."/>
            <person name="Baruah I.K."/>
            <person name="Amoako-Attah I."/>
            <person name="Bukari Y."/>
            <person name="Meinhardt L.W."/>
            <person name="Bailey B.A."/>
        </authorList>
    </citation>
    <scope>NUCLEOTIDE SEQUENCE [LARGE SCALE GENOMIC DNA]</scope>
    <source>
        <strain evidence="2 3">GH-76</strain>
    </source>
</reference>
<dbReference type="EMBL" id="JBAHYK010000143">
    <property type="protein sequence ID" value="KAL0577665.1"/>
    <property type="molecule type" value="Genomic_DNA"/>
</dbReference>
<evidence type="ECO:0000313" key="2">
    <source>
        <dbReference type="EMBL" id="KAL0577665.1"/>
    </source>
</evidence>
<name>A0ABR3FQM8_9AGAR</name>
<feature type="compositionally biased region" description="Polar residues" evidence="1">
    <location>
        <begin position="673"/>
        <end position="700"/>
    </location>
</feature>
<keyword evidence="3" id="KW-1185">Reference proteome</keyword>
<comment type="caution">
    <text evidence="2">The sequence shown here is derived from an EMBL/GenBank/DDBJ whole genome shotgun (WGS) entry which is preliminary data.</text>
</comment>